<evidence type="ECO:0008006" key="4">
    <source>
        <dbReference type="Google" id="ProtNLM"/>
    </source>
</evidence>
<name>A0ABT8SRI7_9HYPH</name>
<proteinExistence type="predicted"/>
<evidence type="ECO:0000256" key="1">
    <source>
        <dbReference type="SAM" id="MobiDB-lite"/>
    </source>
</evidence>
<evidence type="ECO:0000313" key="2">
    <source>
        <dbReference type="EMBL" id="MDO1581042.1"/>
    </source>
</evidence>
<organism evidence="2 3">
    <name type="scientific">Rhizobium oryzicola</name>
    <dbReference type="NCBI Taxonomy" id="1232668"/>
    <lineage>
        <taxon>Bacteria</taxon>
        <taxon>Pseudomonadati</taxon>
        <taxon>Pseudomonadota</taxon>
        <taxon>Alphaproteobacteria</taxon>
        <taxon>Hyphomicrobiales</taxon>
        <taxon>Rhizobiaceae</taxon>
        <taxon>Rhizobium/Agrobacterium group</taxon>
        <taxon>Rhizobium</taxon>
    </lineage>
</organism>
<accession>A0ABT8SRI7</accession>
<reference evidence="2" key="1">
    <citation type="journal article" date="2015" name="Int. J. Syst. Evol. Microbiol.">
        <title>Rhizobium oryzicola sp. nov., potential plant-growth-promoting endophytic bacteria isolated from rice roots.</title>
        <authorList>
            <person name="Zhang X.X."/>
            <person name="Gao J.S."/>
            <person name="Cao Y.H."/>
            <person name="Sheirdil R.A."/>
            <person name="Wang X.C."/>
            <person name="Zhang L."/>
        </authorList>
    </citation>
    <scope>NUCLEOTIDE SEQUENCE</scope>
    <source>
        <strain evidence="2">05753</strain>
    </source>
</reference>
<comment type="caution">
    <text evidence="2">The sequence shown here is derived from an EMBL/GenBank/DDBJ whole genome shotgun (WGS) entry which is preliminary data.</text>
</comment>
<protein>
    <recommendedName>
        <fullName evidence="4">Flagellar FliJ protein</fullName>
    </recommendedName>
</protein>
<dbReference type="EMBL" id="JAUKWQ010000001">
    <property type="protein sequence ID" value="MDO1581042.1"/>
    <property type="molecule type" value="Genomic_DNA"/>
</dbReference>
<keyword evidence="3" id="KW-1185">Reference proteome</keyword>
<sequence length="136" mass="15821">MAGDQQSRSKKLKRLVTVQRHIEKMAEGELAELTRQRSEITETISNISVAIASMSPEHIPFTKLYAERMQRLTARDRQLEGMQQVQEMRVMQERTKGDRLEDNMKEARALEDRERDDNAIYDLLEITLLPGKGKTY</sequence>
<reference evidence="2" key="2">
    <citation type="submission" date="2023-07" db="EMBL/GenBank/DDBJ databases">
        <authorList>
            <person name="Sun H."/>
        </authorList>
    </citation>
    <scope>NUCLEOTIDE SEQUENCE</scope>
    <source>
        <strain evidence="2">05753</strain>
    </source>
</reference>
<dbReference type="RefSeq" id="WP_302075177.1">
    <property type="nucleotide sequence ID" value="NZ_JAUKWQ010000001.1"/>
</dbReference>
<evidence type="ECO:0000313" key="3">
    <source>
        <dbReference type="Proteomes" id="UP001169006"/>
    </source>
</evidence>
<gene>
    <name evidence="2" type="ORF">Q2T52_02945</name>
</gene>
<dbReference type="Proteomes" id="UP001169006">
    <property type="component" value="Unassembled WGS sequence"/>
</dbReference>
<feature type="region of interest" description="Disordered" evidence="1">
    <location>
        <begin position="90"/>
        <end position="111"/>
    </location>
</feature>